<accession>A0A8B6HKS4</accession>
<gene>
    <name evidence="1" type="ORF">MGAL_10B047188</name>
</gene>
<evidence type="ECO:0000313" key="2">
    <source>
        <dbReference type="Proteomes" id="UP000596742"/>
    </source>
</evidence>
<sequence length="94" mass="10493">MTGYAELVEAVDINLITALLVRMTGCVKLVENPAIQPNTVMLILSPPVKTANQNPILIPTTNLVIRKTKIIINPNHQICRIQKTDLHSTNKYMM</sequence>
<reference evidence="1" key="1">
    <citation type="submission" date="2018-11" db="EMBL/GenBank/DDBJ databases">
        <authorList>
            <person name="Alioto T."/>
            <person name="Alioto T."/>
        </authorList>
    </citation>
    <scope>NUCLEOTIDE SEQUENCE</scope>
</reference>
<evidence type="ECO:0000313" key="1">
    <source>
        <dbReference type="EMBL" id="VDI80181.1"/>
    </source>
</evidence>
<name>A0A8B6HKS4_MYTGA</name>
<comment type="caution">
    <text evidence="1">The sequence shown here is derived from an EMBL/GenBank/DDBJ whole genome shotgun (WGS) entry which is preliminary data.</text>
</comment>
<keyword evidence="2" id="KW-1185">Reference proteome</keyword>
<dbReference type="EMBL" id="UYJE01010158">
    <property type="protein sequence ID" value="VDI80181.1"/>
    <property type="molecule type" value="Genomic_DNA"/>
</dbReference>
<organism evidence="1 2">
    <name type="scientific">Mytilus galloprovincialis</name>
    <name type="common">Mediterranean mussel</name>
    <dbReference type="NCBI Taxonomy" id="29158"/>
    <lineage>
        <taxon>Eukaryota</taxon>
        <taxon>Metazoa</taxon>
        <taxon>Spiralia</taxon>
        <taxon>Lophotrochozoa</taxon>
        <taxon>Mollusca</taxon>
        <taxon>Bivalvia</taxon>
        <taxon>Autobranchia</taxon>
        <taxon>Pteriomorphia</taxon>
        <taxon>Mytilida</taxon>
        <taxon>Mytiloidea</taxon>
        <taxon>Mytilidae</taxon>
        <taxon>Mytilinae</taxon>
        <taxon>Mytilus</taxon>
    </lineage>
</organism>
<dbReference type="AlphaFoldDB" id="A0A8B6HKS4"/>
<protein>
    <submittedName>
        <fullName evidence="1">Uncharacterized protein</fullName>
    </submittedName>
</protein>
<proteinExistence type="predicted"/>
<dbReference type="Proteomes" id="UP000596742">
    <property type="component" value="Unassembled WGS sequence"/>
</dbReference>